<evidence type="ECO:0000259" key="2">
    <source>
        <dbReference type="PROSITE" id="PS50943"/>
    </source>
</evidence>
<accession>A0ABW3XRY9</accession>
<dbReference type="CDD" id="cd00093">
    <property type="entry name" value="HTH_XRE"/>
    <property type="match status" value="1"/>
</dbReference>
<feature type="domain" description="HTH cro/C1-type" evidence="2">
    <location>
        <begin position="35"/>
        <end position="85"/>
    </location>
</feature>
<dbReference type="PANTHER" id="PTHR35010:SF2">
    <property type="entry name" value="BLL4672 PROTEIN"/>
    <property type="match status" value="1"/>
</dbReference>
<reference evidence="4" key="1">
    <citation type="journal article" date="2019" name="Int. J. Syst. Evol. Microbiol.">
        <title>The Global Catalogue of Microorganisms (GCM) 10K type strain sequencing project: providing services to taxonomists for standard genome sequencing and annotation.</title>
        <authorList>
            <consortium name="The Broad Institute Genomics Platform"/>
            <consortium name="The Broad Institute Genome Sequencing Center for Infectious Disease"/>
            <person name="Wu L."/>
            <person name="Ma J."/>
        </authorList>
    </citation>
    <scope>NUCLEOTIDE SEQUENCE [LARGE SCALE GENOMIC DNA]</scope>
    <source>
        <strain evidence="4">CGMCC 4.7020</strain>
    </source>
</reference>
<dbReference type="RefSeq" id="WP_168525385.1">
    <property type="nucleotide sequence ID" value="NZ_JBHSKH010000039.1"/>
</dbReference>
<dbReference type="SUPFAM" id="SSF47413">
    <property type="entry name" value="lambda repressor-like DNA-binding domains"/>
    <property type="match status" value="1"/>
</dbReference>
<dbReference type="Pfam" id="PF13560">
    <property type="entry name" value="HTH_31"/>
    <property type="match status" value="1"/>
</dbReference>
<organism evidence="3 4">
    <name type="scientific">Streptomyces kaempferi</name>
    <dbReference type="NCBI Taxonomy" id="333725"/>
    <lineage>
        <taxon>Bacteria</taxon>
        <taxon>Bacillati</taxon>
        <taxon>Actinomycetota</taxon>
        <taxon>Actinomycetes</taxon>
        <taxon>Kitasatosporales</taxon>
        <taxon>Streptomycetaceae</taxon>
        <taxon>Streptomyces</taxon>
    </lineage>
</organism>
<evidence type="ECO:0000313" key="3">
    <source>
        <dbReference type="EMBL" id="MFD1312351.1"/>
    </source>
</evidence>
<dbReference type="Gene3D" id="1.10.260.40">
    <property type="entry name" value="lambda repressor-like DNA-binding domains"/>
    <property type="match status" value="1"/>
</dbReference>
<keyword evidence="4" id="KW-1185">Reference proteome</keyword>
<dbReference type="InterPro" id="IPR001387">
    <property type="entry name" value="Cro/C1-type_HTH"/>
</dbReference>
<dbReference type="Gene3D" id="3.30.450.180">
    <property type="match status" value="1"/>
</dbReference>
<dbReference type="Proteomes" id="UP001597058">
    <property type="component" value="Unassembled WGS sequence"/>
</dbReference>
<dbReference type="Pfam" id="PF17765">
    <property type="entry name" value="MLTR_LBD"/>
    <property type="match status" value="1"/>
</dbReference>
<sequence>MTSVSDPRGLGAFLKARRAQLAPHACGLPTTDSPRKVAGLRREEVAQLAAISVDYYTRLEQGRVRASASVLATLTRALRLDDDQQRYLYELAGRTDARPRRRRSAQYVRPAVQRLLDQLTGAPAVVLGKRLDILAWNPAAAALYTDFSSMPSARRNYVYLLFMDPIVRGMHREWDHDARDAVAALRMEAAGDPDDPELARLVGELSAQDADFRSWWAEHRVISSSYGTKYYRHALVGDLRLDCDTWSSPDGSGQRLMVLTAEPGSPSYDALRILASWTAEQPSRHQGEGRTADGAGPRAV</sequence>
<name>A0ABW3XRY9_9ACTN</name>
<proteinExistence type="predicted"/>
<dbReference type="InterPro" id="IPR041413">
    <property type="entry name" value="MLTR_LBD"/>
</dbReference>
<dbReference type="PANTHER" id="PTHR35010">
    <property type="entry name" value="BLL4672 PROTEIN-RELATED"/>
    <property type="match status" value="1"/>
</dbReference>
<evidence type="ECO:0000256" key="1">
    <source>
        <dbReference type="SAM" id="MobiDB-lite"/>
    </source>
</evidence>
<dbReference type="InterPro" id="IPR010982">
    <property type="entry name" value="Lambda_DNA-bd_dom_sf"/>
</dbReference>
<feature type="region of interest" description="Disordered" evidence="1">
    <location>
        <begin position="279"/>
        <end position="300"/>
    </location>
</feature>
<dbReference type="EMBL" id="JBHTMM010000115">
    <property type="protein sequence ID" value="MFD1312351.1"/>
    <property type="molecule type" value="Genomic_DNA"/>
</dbReference>
<dbReference type="SMART" id="SM00530">
    <property type="entry name" value="HTH_XRE"/>
    <property type="match status" value="1"/>
</dbReference>
<feature type="compositionally biased region" description="Basic and acidic residues" evidence="1">
    <location>
        <begin position="282"/>
        <end position="291"/>
    </location>
</feature>
<evidence type="ECO:0000313" key="4">
    <source>
        <dbReference type="Proteomes" id="UP001597058"/>
    </source>
</evidence>
<protein>
    <submittedName>
        <fullName evidence="3">Helix-turn-helix domain-containing protein</fullName>
    </submittedName>
</protein>
<comment type="caution">
    <text evidence="3">The sequence shown here is derived from an EMBL/GenBank/DDBJ whole genome shotgun (WGS) entry which is preliminary data.</text>
</comment>
<dbReference type="PROSITE" id="PS50943">
    <property type="entry name" value="HTH_CROC1"/>
    <property type="match status" value="1"/>
</dbReference>
<gene>
    <name evidence="3" type="ORF">ACFQ5X_42020</name>
</gene>